<dbReference type="OrthoDB" id="289788at2"/>
<evidence type="ECO:0000313" key="1">
    <source>
        <dbReference type="EMBL" id="SFI49650.1"/>
    </source>
</evidence>
<dbReference type="Proteomes" id="UP000199518">
    <property type="component" value="Unassembled WGS sequence"/>
</dbReference>
<dbReference type="RefSeq" id="WP_092050954.1">
    <property type="nucleotide sequence ID" value="NZ_FOQD01000009.1"/>
</dbReference>
<proteinExistence type="predicted"/>
<evidence type="ECO:0000313" key="2">
    <source>
        <dbReference type="Proteomes" id="UP000199518"/>
    </source>
</evidence>
<sequence length="99" mass="11132">MNHKPLPLFPGPARARCPHCGQTSYSAGGIHPQCSVRAADQDWTKQMKLRREAVEVFAPHVIKPFQRLCPKCQSIQHARTRKCTCGHVFPIKTRATAEN</sequence>
<accession>A0A1I3IP45</accession>
<dbReference type="AlphaFoldDB" id="A0A1I3IP45"/>
<organism evidence="1 2">
    <name type="scientific">Planctomicrobium piriforme</name>
    <dbReference type="NCBI Taxonomy" id="1576369"/>
    <lineage>
        <taxon>Bacteria</taxon>
        <taxon>Pseudomonadati</taxon>
        <taxon>Planctomycetota</taxon>
        <taxon>Planctomycetia</taxon>
        <taxon>Planctomycetales</taxon>
        <taxon>Planctomycetaceae</taxon>
        <taxon>Planctomicrobium</taxon>
    </lineage>
</organism>
<keyword evidence="2" id="KW-1185">Reference proteome</keyword>
<gene>
    <name evidence="1" type="ORF">SAMN05421753_109199</name>
</gene>
<name>A0A1I3IP45_9PLAN</name>
<reference evidence="2" key="1">
    <citation type="submission" date="2016-10" db="EMBL/GenBank/DDBJ databases">
        <authorList>
            <person name="Varghese N."/>
            <person name="Submissions S."/>
        </authorList>
    </citation>
    <scope>NUCLEOTIDE SEQUENCE [LARGE SCALE GENOMIC DNA]</scope>
    <source>
        <strain evidence="2">DSM 26348</strain>
    </source>
</reference>
<dbReference type="STRING" id="1576369.SAMN05421753_109199"/>
<dbReference type="EMBL" id="FOQD01000009">
    <property type="protein sequence ID" value="SFI49650.1"/>
    <property type="molecule type" value="Genomic_DNA"/>
</dbReference>
<protein>
    <submittedName>
        <fullName evidence="1">Uncharacterized protein</fullName>
    </submittedName>
</protein>